<dbReference type="OrthoDB" id="1352444at2"/>
<comment type="caution">
    <text evidence="1">The sequence shown here is derived from an EMBL/GenBank/DDBJ whole genome shotgun (WGS) entry which is preliminary data.</text>
</comment>
<reference evidence="1 2" key="1">
    <citation type="submission" date="2014-09" db="EMBL/GenBank/DDBJ databases">
        <title>Genome sequence of Flavobacterium aquidurense RC62.</title>
        <authorList>
            <person name="Kim J.F."/>
            <person name="Kwak M.-J."/>
        </authorList>
    </citation>
    <scope>NUCLEOTIDE SEQUENCE [LARGE SCALE GENOMIC DNA]</scope>
    <source>
        <strain evidence="1 2">RC62</strain>
    </source>
</reference>
<proteinExistence type="predicted"/>
<dbReference type="PATRIC" id="fig|362413.3.peg.3504"/>
<dbReference type="RefSeq" id="WP_055092566.1">
    <property type="nucleotide sequence ID" value="NZ_JRLF01000006.1"/>
</dbReference>
<evidence type="ECO:0000313" key="1">
    <source>
        <dbReference type="EMBL" id="KQB42572.1"/>
    </source>
</evidence>
<dbReference type="STRING" id="362413.RC62_3579"/>
<sequence length="158" mass="17494">MNELDKKSWYSGDWTPINNLQVPYNGLIISATPNYGPSTSPPTPQKLTAILIDVVDYTYDPNGVSSQLTLTKGGWNDIPIPEDNSVSPPQPNFKFTVSGTGNSDYGQIQLTTTSQGIYLNIQFCYGPENKKREELGFIMKFLETYTPGGDIETIEVEC</sequence>
<evidence type="ECO:0000313" key="2">
    <source>
        <dbReference type="Proteomes" id="UP000050443"/>
    </source>
</evidence>
<gene>
    <name evidence="1" type="ORF">RC62_3579</name>
</gene>
<accession>A0A0N8VNM9</accession>
<dbReference type="Proteomes" id="UP000050443">
    <property type="component" value="Unassembled WGS sequence"/>
</dbReference>
<protein>
    <submittedName>
        <fullName evidence="1">Uncharacterized protein</fullName>
    </submittedName>
</protein>
<dbReference type="EMBL" id="JRLF01000006">
    <property type="protein sequence ID" value="KQB42572.1"/>
    <property type="molecule type" value="Genomic_DNA"/>
</dbReference>
<name>A0A0N8VNM9_9FLAO</name>
<organism evidence="1 2">
    <name type="scientific">Flavobacterium aquidurense</name>
    <dbReference type="NCBI Taxonomy" id="362413"/>
    <lineage>
        <taxon>Bacteria</taxon>
        <taxon>Pseudomonadati</taxon>
        <taxon>Bacteroidota</taxon>
        <taxon>Flavobacteriia</taxon>
        <taxon>Flavobacteriales</taxon>
        <taxon>Flavobacteriaceae</taxon>
        <taxon>Flavobacterium</taxon>
    </lineage>
</organism>
<dbReference type="AlphaFoldDB" id="A0A0N8VNM9"/>